<dbReference type="STRING" id="1278298.GCA_000428685_02379"/>
<gene>
    <name evidence="2" type="ORF">NCTC11923_00993</name>
</gene>
<dbReference type="EMBL" id="LR134363">
    <property type="protein sequence ID" value="VEG74359.1"/>
    <property type="molecule type" value="Genomic_DNA"/>
</dbReference>
<dbReference type="AlphaFoldDB" id="A0A3S4SNS8"/>
<sequence>MALFHSAVNRIPVLRDCAANHAEEGELPREIFTDHAAEGHDHLHAERWSGSIDLRLTAMTPIVFGEQERSETGQEAAIVGLPRDGDGRVIVPPTMIKGMLSRAYETLTASRFRVFEERTERLTYRPDTPRASGRREYSASPHDLARSQKVLPLGDREQASPADRLFGYVVPQAEEDAKGGDVALRGRIAVSAVDTEDVVVREKPRLLSPLLSPRPTSARRFLTDVKGRTLTRRGGGPLPRADYYAEGQQLGSAAYPVERKYLGTTGFPHKATKVHQDSGMEAPGPSVRLRVVSWIATGSVMRCALRFSDLSASELAALLWILTPENLVPVQHRQSDEAGFLRMGLGKPLGLGVVKVEIPDGGVRAVRGDDLAQSYRELNACLGLESAPASLPTLPSHVLSLLDRLPWVKAMQRAAYGYTDGVDVRYMSLEENKRNNLTEEGLPREGGGVSPRDLVDDPRPIDTDLLPSKQRRNHAARAHRGAR</sequence>
<protein>
    <submittedName>
        <fullName evidence="2">CRISPR-associated protein</fullName>
    </submittedName>
</protein>
<dbReference type="KEGG" id="asla:NCTC11923_00993"/>
<keyword evidence="3" id="KW-1185">Reference proteome</keyword>
<evidence type="ECO:0000313" key="3">
    <source>
        <dbReference type="Proteomes" id="UP000276899"/>
    </source>
</evidence>
<feature type="compositionally biased region" description="Basic and acidic residues" evidence="1">
    <location>
        <begin position="453"/>
        <end position="462"/>
    </location>
</feature>
<evidence type="ECO:0000256" key="1">
    <source>
        <dbReference type="SAM" id="MobiDB-lite"/>
    </source>
</evidence>
<evidence type="ECO:0000313" key="2">
    <source>
        <dbReference type="EMBL" id="VEG74359.1"/>
    </source>
</evidence>
<proteinExistence type="predicted"/>
<feature type="region of interest" description="Disordered" evidence="1">
    <location>
        <begin position="436"/>
        <end position="483"/>
    </location>
</feature>
<reference evidence="2 3" key="1">
    <citation type="submission" date="2018-12" db="EMBL/GenBank/DDBJ databases">
        <authorList>
            <consortium name="Pathogen Informatics"/>
        </authorList>
    </citation>
    <scope>NUCLEOTIDE SEQUENCE [LARGE SCALE GENOMIC DNA]</scope>
    <source>
        <strain evidence="2 3">NCTC11923</strain>
    </source>
</reference>
<dbReference type="Proteomes" id="UP000276899">
    <property type="component" value="Chromosome"/>
</dbReference>
<name>A0A3S4SNS8_9ACTO</name>
<feature type="compositionally biased region" description="Basic residues" evidence="1">
    <location>
        <begin position="469"/>
        <end position="483"/>
    </location>
</feature>
<dbReference type="RefSeq" id="WP_026428186.1">
    <property type="nucleotide sequence ID" value="NZ_CBCRWE010000042.1"/>
</dbReference>
<organism evidence="2 3">
    <name type="scientific">Actinomyces slackii</name>
    <dbReference type="NCBI Taxonomy" id="52774"/>
    <lineage>
        <taxon>Bacteria</taxon>
        <taxon>Bacillati</taxon>
        <taxon>Actinomycetota</taxon>
        <taxon>Actinomycetes</taxon>
        <taxon>Actinomycetales</taxon>
        <taxon>Actinomycetaceae</taxon>
        <taxon>Actinomyces</taxon>
    </lineage>
</organism>
<accession>A0A3S4SNS8</accession>